<reference evidence="5" key="1">
    <citation type="submission" date="2011-12" db="EMBL/GenBank/DDBJ databases">
        <title>Complete genome sequence of Streptomyces cattleya strain DSM 46488.</title>
        <authorList>
            <person name="Ou H.-Y."/>
            <person name="Li P."/>
            <person name="Zhao C."/>
            <person name="O'Hagan D."/>
            <person name="Deng Z."/>
        </authorList>
    </citation>
    <scope>NUCLEOTIDE SEQUENCE [LARGE SCALE GENOMIC DNA]</scope>
    <source>
        <strain evidence="5">ATCC 35852 / DSM 46488 / JCM 4925 / NBRC 14057 / NRRL 8057</strain>
    </source>
</reference>
<sequence length="284" mass="30547">MTPATTKRKRANPEDVMADRQRERDVRGATRRSPRRSPTGPRPCRAPPSTRGIGFETAREFLAEGASVAITGRSRERLDEAARQLDGPLLTVVSDAGDVPGQAALASRLQAEWPKLDILMSNAADITHLPIEEWTEEAFDRLLATNLKSPFFLIKSLLPLFSRQSSIILVGSVSAFIGHENATVYGAAKAGLLSYARGLTYELKGRGIRVNGLSPGPTVTNAFKPLGPERQAAVYEGLRRTVPLHRLGTATELAKAAVYLASDESAYTAGTVLRVDGGIGELAC</sequence>
<dbReference type="GO" id="GO:0016491">
    <property type="term" value="F:oxidoreductase activity"/>
    <property type="evidence" value="ECO:0007669"/>
    <property type="project" value="UniProtKB-KW"/>
</dbReference>
<dbReference type="HOGENOM" id="CLU_010194_1_0_11"/>
<evidence type="ECO:0000256" key="1">
    <source>
        <dbReference type="ARBA" id="ARBA00006484"/>
    </source>
</evidence>
<keyword evidence="5" id="KW-1185">Reference proteome</keyword>
<dbReference type="InterPro" id="IPR002347">
    <property type="entry name" value="SDR_fam"/>
</dbReference>
<dbReference type="eggNOG" id="COG1028">
    <property type="taxonomic scope" value="Bacteria"/>
</dbReference>
<feature type="region of interest" description="Disordered" evidence="3">
    <location>
        <begin position="1"/>
        <end position="52"/>
    </location>
</feature>
<dbReference type="CDD" id="cd05233">
    <property type="entry name" value="SDR_c"/>
    <property type="match status" value="1"/>
</dbReference>
<dbReference type="InterPro" id="IPR051122">
    <property type="entry name" value="SDR_DHRS6-like"/>
</dbReference>
<evidence type="ECO:0000313" key="5">
    <source>
        <dbReference type="Proteomes" id="UP000007842"/>
    </source>
</evidence>
<dbReference type="EMBL" id="CP003219">
    <property type="protein sequence ID" value="AEW94523.1"/>
    <property type="molecule type" value="Genomic_DNA"/>
</dbReference>
<feature type="compositionally biased region" description="Basic residues" evidence="3">
    <location>
        <begin position="1"/>
        <end position="10"/>
    </location>
</feature>
<gene>
    <name evidence="4" type="ordered locus">SCATT_21520</name>
</gene>
<dbReference type="KEGG" id="scy:SCATT_21520"/>
<dbReference type="AlphaFoldDB" id="G8X288"/>
<accession>G8X288</accession>
<dbReference type="PATRIC" id="fig|1003195.29.peg.2159"/>
<dbReference type="STRING" id="1003195.SCATT_21520"/>
<protein>
    <submittedName>
        <fullName evidence="4">Azi40</fullName>
    </submittedName>
</protein>
<dbReference type="Gene3D" id="3.40.50.720">
    <property type="entry name" value="NAD(P)-binding Rossmann-like Domain"/>
    <property type="match status" value="1"/>
</dbReference>
<feature type="compositionally biased region" description="Basic and acidic residues" evidence="3">
    <location>
        <begin position="11"/>
        <end position="28"/>
    </location>
</feature>
<dbReference type="SUPFAM" id="SSF51735">
    <property type="entry name" value="NAD(P)-binding Rossmann-fold domains"/>
    <property type="match status" value="1"/>
</dbReference>
<name>G8X288_STREN</name>
<dbReference type="FunFam" id="3.40.50.720:FF:000084">
    <property type="entry name" value="Short-chain dehydrogenase reductase"/>
    <property type="match status" value="1"/>
</dbReference>
<comment type="similarity">
    <text evidence="1">Belongs to the short-chain dehydrogenases/reductases (SDR) family.</text>
</comment>
<proteinExistence type="inferred from homology"/>
<evidence type="ECO:0000256" key="2">
    <source>
        <dbReference type="ARBA" id="ARBA00023002"/>
    </source>
</evidence>
<dbReference type="PANTHER" id="PTHR43477:SF1">
    <property type="entry name" value="DIHYDROANTICAPSIN 7-DEHYDROGENASE"/>
    <property type="match status" value="1"/>
</dbReference>
<dbReference type="PRINTS" id="PR00081">
    <property type="entry name" value="GDHRDH"/>
</dbReference>
<evidence type="ECO:0000256" key="3">
    <source>
        <dbReference type="SAM" id="MobiDB-lite"/>
    </source>
</evidence>
<organism evidence="4 5">
    <name type="scientific">Streptantibioticus cattleyicolor (strain ATCC 35852 / DSM 46488 / JCM 4925 / NBRC 14057 / NRRL 8057)</name>
    <name type="common">Streptomyces cattleya</name>
    <dbReference type="NCBI Taxonomy" id="1003195"/>
    <lineage>
        <taxon>Bacteria</taxon>
        <taxon>Bacillati</taxon>
        <taxon>Actinomycetota</taxon>
        <taxon>Actinomycetes</taxon>
        <taxon>Kitasatosporales</taxon>
        <taxon>Streptomycetaceae</taxon>
        <taxon>Streptantibioticus</taxon>
    </lineage>
</organism>
<dbReference type="PANTHER" id="PTHR43477">
    <property type="entry name" value="DIHYDROANTICAPSIN 7-DEHYDROGENASE"/>
    <property type="match status" value="1"/>
</dbReference>
<evidence type="ECO:0000313" key="4">
    <source>
        <dbReference type="EMBL" id="AEW94523.1"/>
    </source>
</evidence>
<dbReference type="Proteomes" id="UP000007842">
    <property type="component" value="Chromosome"/>
</dbReference>
<keyword evidence="2" id="KW-0560">Oxidoreductase</keyword>
<dbReference type="InterPro" id="IPR036291">
    <property type="entry name" value="NAD(P)-bd_dom_sf"/>
</dbReference>
<dbReference type="Pfam" id="PF13561">
    <property type="entry name" value="adh_short_C2"/>
    <property type="match status" value="1"/>
</dbReference>